<dbReference type="PIRSF" id="PIRSF004553">
    <property type="entry name" value="CHP00095"/>
    <property type="match status" value="1"/>
</dbReference>
<reference evidence="3 4" key="1">
    <citation type="submission" date="2020-08" db="EMBL/GenBank/DDBJ databases">
        <title>Sequencing the genomes of 1000 actinobacteria strains.</title>
        <authorList>
            <person name="Klenk H.-P."/>
        </authorList>
    </citation>
    <scope>NUCLEOTIDE SEQUENCE [LARGE SCALE GENOMIC DNA]</scope>
    <source>
        <strain evidence="3 4">DSM 45298</strain>
    </source>
</reference>
<sequence length="186" mass="20067">MTRIIAGEFRGRRLAVPADTTRPTSDRVREAVFSMIGSRADLEDMRVADLYAGTGALGLEAVSRGAESAVLVEADRRAAKVVRENIAVCQAQRRVRVVERTVESFLAAVAGPFDLVLIDPPYDVSSDDVAAVLRLLMPALADGAWVLLERGTRGAAVDLPPGLESVADKKYGDSMVRLLRRVDSFA</sequence>
<dbReference type="GO" id="GO:0003676">
    <property type="term" value="F:nucleic acid binding"/>
    <property type="evidence" value="ECO:0007669"/>
    <property type="project" value="InterPro"/>
</dbReference>
<dbReference type="NCBIfam" id="TIGR00095">
    <property type="entry name" value="16S rRNA (guanine(966)-N(2))-methyltransferase RsmD"/>
    <property type="match status" value="1"/>
</dbReference>
<keyword evidence="2 3" id="KW-0808">Transferase</keyword>
<evidence type="ECO:0000256" key="1">
    <source>
        <dbReference type="ARBA" id="ARBA00022603"/>
    </source>
</evidence>
<dbReference type="Proteomes" id="UP000551501">
    <property type="component" value="Unassembled WGS sequence"/>
</dbReference>
<dbReference type="InterPro" id="IPR029063">
    <property type="entry name" value="SAM-dependent_MTases_sf"/>
</dbReference>
<dbReference type="InterPro" id="IPR004398">
    <property type="entry name" value="RNA_MeTrfase_RsmD"/>
</dbReference>
<dbReference type="PANTHER" id="PTHR43542:SF1">
    <property type="entry name" value="METHYLTRANSFERASE"/>
    <property type="match status" value="1"/>
</dbReference>
<dbReference type="SUPFAM" id="SSF53335">
    <property type="entry name" value="S-adenosyl-L-methionine-dependent methyltransferases"/>
    <property type="match status" value="1"/>
</dbReference>
<dbReference type="PROSITE" id="PS00092">
    <property type="entry name" value="N6_MTASE"/>
    <property type="match status" value="1"/>
</dbReference>
<organism evidence="3 4">
    <name type="scientific">Gordonia humi</name>
    <dbReference type="NCBI Taxonomy" id="686429"/>
    <lineage>
        <taxon>Bacteria</taxon>
        <taxon>Bacillati</taxon>
        <taxon>Actinomycetota</taxon>
        <taxon>Actinomycetes</taxon>
        <taxon>Mycobacteriales</taxon>
        <taxon>Gordoniaceae</taxon>
        <taxon>Gordonia</taxon>
    </lineage>
</organism>
<evidence type="ECO:0000313" key="4">
    <source>
        <dbReference type="Proteomes" id="UP000551501"/>
    </source>
</evidence>
<dbReference type="Pfam" id="PF03602">
    <property type="entry name" value="Cons_hypoth95"/>
    <property type="match status" value="1"/>
</dbReference>
<accession>A0A840F209</accession>
<dbReference type="EMBL" id="JACIFP010000001">
    <property type="protein sequence ID" value="MBB4136006.1"/>
    <property type="molecule type" value="Genomic_DNA"/>
</dbReference>
<dbReference type="Gene3D" id="3.40.50.150">
    <property type="entry name" value="Vaccinia Virus protein VP39"/>
    <property type="match status" value="1"/>
</dbReference>
<gene>
    <name evidence="3" type="ORF">BKA16_002558</name>
</gene>
<dbReference type="PANTHER" id="PTHR43542">
    <property type="entry name" value="METHYLTRANSFERASE"/>
    <property type="match status" value="1"/>
</dbReference>
<dbReference type="EC" id="2.1.1.171" evidence="3"/>
<proteinExistence type="predicted"/>
<dbReference type="GO" id="GO:0052913">
    <property type="term" value="F:16S rRNA (guanine(966)-N(2))-methyltransferase activity"/>
    <property type="evidence" value="ECO:0007669"/>
    <property type="project" value="UniProtKB-EC"/>
</dbReference>
<protein>
    <submittedName>
        <fullName evidence="3">16S rRNA (Guanine966-N2)-methyltransferase</fullName>
        <ecNumber evidence="3">2.1.1.171</ecNumber>
    </submittedName>
</protein>
<keyword evidence="1 3" id="KW-0489">Methyltransferase</keyword>
<evidence type="ECO:0000256" key="2">
    <source>
        <dbReference type="ARBA" id="ARBA00022679"/>
    </source>
</evidence>
<name>A0A840F209_9ACTN</name>
<dbReference type="RefSeq" id="WP_183370994.1">
    <property type="nucleotide sequence ID" value="NZ_BAABHL010000040.1"/>
</dbReference>
<comment type="caution">
    <text evidence="3">The sequence shown here is derived from an EMBL/GenBank/DDBJ whole genome shotgun (WGS) entry which is preliminary data.</text>
</comment>
<keyword evidence="4" id="KW-1185">Reference proteome</keyword>
<evidence type="ECO:0000313" key="3">
    <source>
        <dbReference type="EMBL" id="MBB4136006.1"/>
    </source>
</evidence>
<dbReference type="InterPro" id="IPR002052">
    <property type="entry name" value="DNA_methylase_N6_adenine_CS"/>
</dbReference>
<dbReference type="CDD" id="cd02440">
    <property type="entry name" value="AdoMet_MTases"/>
    <property type="match status" value="1"/>
</dbReference>
<dbReference type="AlphaFoldDB" id="A0A840F209"/>